<protein>
    <submittedName>
        <fullName evidence="1">Uncharacterized protein</fullName>
    </submittedName>
</protein>
<dbReference type="AlphaFoldDB" id="A0A0A3Z1F9"/>
<dbReference type="EMBL" id="JRPN01000008">
    <property type="protein sequence ID" value="KGT79733.1"/>
    <property type="molecule type" value="Genomic_DNA"/>
</dbReference>
<reference evidence="1 2" key="1">
    <citation type="submission" date="2014-09" db="EMBL/GenBank/DDBJ databases">
        <title>Draft genome of Bradyrhizobium japonicum Is-34.</title>
        <authorList>
            <person name="Tsurumaru H."/>
            <person name="Yamakawa T."/>
            <person name="Hashimoto S."/>
            <person name="Okizaki K."/>
            <person name="Kanesaki Y."/>
            <person name="Yoshikawa H."/>
            <person name="Yajima S."/>
        </authorList>
    </citation>
    <scope>NUCLEOTIDE SEQUENCE [LARGE SCALE GENOMIC DNA]</scope>
    <source>
        <strain evidence="1 2">Is-34</strain>
    </source>
</reference>
<accession>A0A0A3Z1F9</accession>
<comment type="caution">
    <text evidence="1">The sequence shown here is derived from an EMBL/GenBank/DDBJ whole genome shotgun (WGS) entry which is preliminary data.</text>
</comment>
<gene>
    <name evidence="1" type="ORF">MA20_10860</name>
</gene>
<name>A0A0A3Z1F9_BRAJP</name>
<sequence length="81" mass="9027">MRTNAIGDFFAQQNGDQPDHIARMNNHRRYERTGYGLSGSRQITDVVEDIRKALDGPSNASEKVALLKELLTGPGYRVDGH</sequence>
<proteinExistence type="predicted"/>
<evidence type="ECO:0000313" key="1">
    <source>
        <dbReference type="EMBL" id="KGT79733.1"/>
    </source>
</evidence>
<organism evidence="1 2">
    <name type="scientific">Bradyrhizobium japonicum</name>
    <dbReference type="NCBI Taxonomy" id="375"/>
    <lineage>
        <taxon>Bacteria</taxon>
        <taxon>Pseudomonadati</taxon>
        <taxon>Pseudomonadota</taxon>
        <taxon>Alphaproteobacteria</taxon>
        <taxon>Hyphomicrobiales</taxon>
        <taxon>Nitrobacteraceae</taxon>
        <taxon>Bradyrhizobium</taxon>
    </lineage>
</organism>
<evidence type="ECO:0000313" key="2">
    <source>
        <dbReference type="Proteomes" id="UP000030377"/>
    </source>
</evidence>
<dbReference type="Proteomes" id="UP000030377">
    <property type="component" value="Unassembled WGS sequence"/>
</dbReference>